<accession>A0A4U7BAI6</accession>
<protein>
    <recommendedName>
        <fullName evidence="1">Heterokaryon incompatibility domain-containing protein</fullName>
    </recommendedName>
</protein>
<gene>
    <name evidence="2" type="ORF">C1H76_2487</name>
</gene>
<evidence type="ECO:0000313" key="3">
    <source>
        <dbReference type="Proteomes" id="UP000308133"/>
    </source>
</evidence>
<dbReference type="AlphaFoldDB" id="A0A4U7BAI6"/>
<dbReference type="Pfam" id="PF06985">
    <property type="entry name" value="HET"/>
    <property type="match status" value="1"/>
</dbReference>
<evidence type="ECO:0000259" key="1">
    <source>
        <dbReference type="Pfam" id="PF06985"/>
    </source>
</evidence>
<feature type="domain" description="Heterokaryon incompatibility" evidence="1">
    <location>
        <begin position="207"/>
        <end position="360"/>
    </location>
</feature>
<reference evidence="2 3" key="1">
    <citation type="submission" date="2018-02" db="EMBL/GenBank/DDBJ databases">
        <title>Draft genome sequences of Elsinoe sp., causing black scab on jojoba.</title>
        <authorList>
            <person name="Stodart B."/>
            <person name="Jeffress S."/>
            <person name="Ash G."/>
            <person name="Arun Chinnappa K."/>
        </authorList>
    </citation>
    <scope>NUCLEOTIDE SEQUENCE [LARGE SCALE GENOMIC DNA]</scope>
    <source>
        <strain evidence="2 3">Hillstone_2</strain>
    </source>
</reference>
<dbReference type="Proteomes" id="UP000308133">
    <property type="component" value="Unassembled WGS sequence"/>
</dbReference>
<dbReference type="EMBL" id="PTQR01000030">
    <property type="protein sequence ID" value="TKX25254.1"/>
    <property type="molecule type" value="Genomic_DNA"/>
</dbReference>
<organism evidence="2 3">
    <name type="scientific">Elsinoe australis</name>
    <dbReference type="NCBI Taxonomy" id="40998"/>
    <lineage>
        <taxon>Eukaryota</taxon>
        <taxon>Fungi</taxon>
        <taxon>Dikarya</taxon>
        <taxon>Ascomycota</taxon>
        <taxon>Pezizomycotina</taxon>
        <taxon>Dothideomycetes</taxon>
        <taxon>Dothideomycetidae</taxon>
        <taxon>Myriangiales</taxon>
        <taxon>Elsinoaceae</taxon>
        <taxon>Elsinoe</taxon>
    </lineage>
</organism>
<dbReference type="InterPro" id="IPR010730">
    <property type="entry name" value="HET"/>
</dbReference>
<dbReference type="PANTHER" id="PTHR33112">
    <property type="entry name" value="DOMAIN PROTEIN, PUTATIVE-RELATED"/>
    <property type="match status" value="1"/>
</dbReference>
<evidence type="ECO:0000313" key="2">
    <source>
        <dbReference type="EMBL" id="TKX25254.1"/>
    </source>
</evidence>
<comment type="caution">
    <text evidence="2">The sequence shown here is derived from an EMBL/GenBank/DDBJ whole genome shotgun (WGS) entry which is preliminary data.</text>
</comment>
<name>A0A4U7BAI6_9PEZI</name>
<sequence>MICSGCTASFFHSGLPLTAAAHHAPAASLLHYQGPCHICRLLATDYHAATAKHPSVLEKFDVNGPAYKGTLREQSVPGTFILYLYRVWEYDVDPSQVVDVKQIMIFVFPWEDGLATRELDHGDTTGSLQAMGSVKHWMQVCKEEHEGCRKLNSKGGQHIIRATGITSKPTTDSSPSSLPTRLLDIRPNPTDTIKLISSATLPNPVPYMTLSYCWGSAPATSQLRTTRATLASHQDRGIPFSSLPSTFQQTIQIARLLSISNLWIDALCIIQSDAEDWHAEAPRMQDVYGHSYLNVSASASTSPDGGLFRGRDAQHLDISLVPGPIGDRGVGQRFAVVHKNYWEAQLLESKLYSRAWVFQERMLSPRLLHFADEQIFFECPCLQACEAFPTGLPTQLLTRPKRDLQWKRELQRGTFERTLTDQERRGIPFEHFWTTAVRSYSSCDLTNGADKIVALSGISTLMARAVGDVDEYLSGMWRFMLEEQLAWRVVEARQHNGKPARRVGPEAYRAPSWSWASVDGVINMPLRVGQEREYRLSILQCEEREVGRGFDGEMKKALGSQRRFLLIEGLVFRLNFCKELDEGSEWVLVDPADRTRQMAEFRAYYDVGRRGEKAGDVSAALVLW</sequence>
<dbReference type="PANTHER" id="PTHR33112:SF10">
    <property type="entry name" value="TOL"/>
    <property type="match status" value="1"/>
</dbReference>
<proteinExistence type="predicted"/>